<dbReference type="InterPro" id="IPR014748">
    <property type="entry name" value="Enoyl-CoA_hydra_C"/>
</dbReference>
<organism evidence="4 5">
    <name type="scientific">Ureibacillus yapensis</name>
    <dbReference type="NCBI Taxonomy" id="2304605"/>
    <lineage>
        <taxon>Bacteria</taxon>
        <taxon>Bacillati</taxon>
        <taxon>Bacillota</taxon>
        <taxon>Bacilli</taxon>
        <taxon>Bacillales</taxon>
        <taxon>Caryophanaceae</taxon>
        <taxon>Ureibacillus</taxon>
    </lineage>
</organism>
<reference evidence="4 5" key="1">
    <citation type="submission" date="2018-08" db="EMBL/GenBank/DDBJ databases">
        <title>Lysinibacillus sp. YLB-03 draft genome sequence.</title>
        <authorList>
            <person name="Yu L."/>
        </authorList>
    </citation>
    <scope>NUCLEOTIDE SEQUENCE [LARGE SCALE GENOMIC DNA]</scope>
    <source>
        <strain evidence="4 5">YLB-03</strain>
    </source>
</reference>
<proteinExistence type="inferred from homology"/>
<dbReference type="FunFam" id="1.10.12.10:FF:000001">
    <property type="entry name" value="Probable enoyl-CoA hydratase, mitochondrial"/>
    <property type="match status" value="1"/>
</dbReference>
<dbReference type="InterPro" id="IPR001753">
    <property type="entry name" value="Enoyl-CoA_hydra/iso"/>
</dbReference>
<name>A0A396SHY0_9BACL</name>
<protein>
    <submittedName>
        <fullName evidence="4">Enoyl-CoA hydratase</fullName>
    </submittedName>
</protein>
<dbReference type="AlphaFoldDB" id="A0A396SHY0"/>
<keyword evidence="2" id="KW-0456">Lyase</keyword>
<accession>A0A396SHY0</accession>
<dbReference type="FunFam" id="3.90.226.10:FF:000009">
    <property type="entry name" value="Carnitinyl-CoA dehydratase"/>
    <property type="match status" value="1"/>
</dbReference>
<comment type="similarity">
    <text evidence="1 3">Belongs to the enoyl-CoA hydratase/isomerase family.</text>
</comment>
<dbReference type="GO" id="GO:0006635">
    <property type="term" value="P:fatty acid beta-oxidation"/>
    <property type="evidence" value="ECO:0007669"/>
    <property type="project" value="TreeGrafter"/>
</dbReference>
<dbReference type="Proteomes" id="UP000265692">
    <property type="component" value="Unassembled WGS sequence"/>
</dbReference>
<dbReference type="SUPFAM" id="SSF52096">
    <property type="entry name" value="ClpP/crotonase"/>
    <property type="match status" value="1"/>
</dbReference>
<gene>
    <name evidence="4" type="ORF">D1B33_05415</name>
</gene>
<evidence type="ECO:0000256" key="3">
    <source>
        <dbReference type="RuleBase" id="RU003707"/>
    </source>
</evidence>
<dbReference type="EMBL" id="QWEI01000002">
    <property type="protein sequence ID" value="RHW38325.1"/>
    <property type="molecule type" value="Genomic_DNA"/>
</dbReference>
<evidence type="ECO:0000313" key="5">
    <source>
        <dbReference type="Proteomes" id="UP000265692"/>
    </source>
</evidence>
<dbReference type="InterPro" id="IPR018376">
    <property type="entry name" value="Enoyl-CoA_hyd/isom_CS"/>
</dbReference>
<dbReference type="OrthoDB" id="9775794at2"/>
<dbReference type="InterPro" id="IPR029045">
    <property type="entry name" value="ClpP/crotonase-like_dom_sf"/>
</dbReference>
<sequence length="260" mass="28382">MELISYILNDGVAVVTIDNPPMNVLNNKVACELDAVFRELNTNSEVNVILLKGAGEKAFMAGADIKEFPNLISQTRDEIKEWNEKTNSTITYIANCSKPTIALLNGYTFGAGCELALACDIRIAEVRVLIALPEVKLGLFPGGGGTQRLPRLIGTGKAKELMFMGEPITADEAYRIGLVNQVASNGWGLEVALKMAQKIASYSIEALRRIKQSVNEGVDLSLEEGLELESNLFADIFATEDVKEGINAFIEKRKPVFINK</sequence>
<dbReference type="RefSeq" id="WP_118875359.1">
    <property type="nucleotide sequence ID" value="NZ_QWEI01000002.1"/>
</dbReference>
<dbReference type="Gene3D" id="1.10.12.10">
    <property type="entry name" value="Lyase 2-enoyl-coa Hydratase, Chain A, domain 2"/>
    <property type="match status" value="1"/>
</dbReference>
<dbReference type="Gene3D" id="3.90.226.10">
    <property type="entry name" value="2-enoyl-CoA Hydratase, Chain A, domain 1"/>
    <property type="match status" value="1"/>
</dbReference>
<dbReference type="PANTHER" id="PTHR11941:SF54">
    <property type="entry name" value="ENOYL-COA HYDRATASE, MITOCHONDRIAL"/>
    <property type="match status" value="1"/>
</dbReference>
<dbReference type="PROSITE" id="PS00166">
    <property type="entry name" value="ENOYL_COA_HYDRATASE"/>
    <property type="match status" value="1"/>
</dbReference>
<dbReference type="GO" id="GO:0016836">
    <property type="term" value="F:hydro-lyase activity"/>
    <property type="evidence" value="ECO:0007669"/>
    <property type="project" value="UniProtKB-ARBA"/>
</dbReference>
<dbReference type="Pfam" id="PF00378">
    <property type="entry name" value="ECH_1"/>
    <property type="match status" value="1"/>
</dbReference>
<comment type="caution">
    <text evidence="4">The sequence shown here is derived from an EMBL/GenBank/DDBJ whole genome shotgun (WGS) entry which is preliminary data.</text>
</comment>
<dbReference type="CDD" id="cd06558">
    <property type="entry name" value="crotonase-like"/>
    <property type="match status" value="1"/>
</dbReference>
<keyword evidence="5" id="KW-1185">Reference proteome</keyword>
<evidence type="ECO:0000256" key="1">
    <source>
        <dbReference type="ARBA" id="ARBA00005254"/>
    </source>
</evidence>
<evidence type="ECO:0000256" key="2">
    <source>
        <dbReference type="ARBA" id="ARBA00023239"/>
    </source>
</evidence>
<dbReference type="PANTHER" id="PTHR11941">
    <property type="entry name" value="ENOYL-COA HYDRATASE-RELATED"/>
    <property type="match status" value="1"/>
</dbReference>
<evidence type="ECO:0000313" key="4">
    <source>
        <dbReference type="EMBL" id="RHW38325.1"/>
    </source>
</evidence>